<dbReference type="SUPFAM" id="SSF101498">
    <property type="entry name" value="Anti-sigma factor FlgM"/>
    <property type="match status" value="1"/>
</dbReference>
<evidence type="ECO:0000313" key="8">
    <source>
        <dbReference type="EMBL" id="TCL36110.1"/>
    </source>
</evidence>
<dbReference type="AlphaFoldDB" id="A0A4R1PVA4"/>
<evidence type="ECO:0000259" key="7">
    <source>
        <dbReference type="Pfam" id="PF04316"/>
    </source>
</evidence>
<dbReference type="GO" id="GO:0044781">
    <property type="term" value="P:bacterial-type flagellum organization"/>
    <property type="evidence" value="ECO:0007669"/>
    <property type="project" value="UniProtKB-KW"/>
</dbReference>
<gene>
    <name evidence="8" type="ORF">EV210_10959</name>
</gene>
<dbReference type="InterPro" id="IPR031316">
    <property type="entry name" value="FlgM_C"/>
</dbReference>
<keyword evidence="6" id="KW-0804">Transcription</keyword>
<organism evidence="8 9">
    <name type="scientific">Anaerospora hongkongensis</name>
    <dbReference type="NCBI Taxonomy" id="244830"/>
    <lineage>
        <taxon>Bacteria</taxon>
        <taxon>Bacillati</taxon>
        <taxon>Bacillota</taxon>
        <taxon>Negativicutes</taxon>
        <taxon>Selenomonadales</taxon>
        <taxon>Sporomusaceae</taxon>
        <taxon>Anaerospora</taxon>
    </lineage>
</organism>
<keyword evidence="5" id="KW-0805">Transcription regulation</keyword>
<keyword evidence="3" id="KW-0678">Repressor</keyword>
<sequence>MSLPFLSILHMSEFGFIAVRCGYMIISGKNVQNIAKLYGEQTKVSKTGKTAANTPVQKQDEVILSSQAQGFGPLLQKLQNMPEVRQERVAELSESITSGKYQVAAKDIAEKMLGR</sequence>
<proteinExistence type="inferred from homology"/>
<evidence type="ECO:0000256" key="3">
    <source>
        <dbReference type="ARBA" id="ARBA00022491"/>
    </source>
</evidence>
<keyword evidence="9" id="KW-1185">Reference proteome</keyword>
<protein>
    <recommendedName>
        <fullName evidence="2">Negative regulator of flagellin synthesis</fullName>
    </recommendedName>
</protein>
<dbReference type="NCBIfam" id="TIGR03824">
    <property type="entry name" value="FlgM_jcvi"/>
    <property type="match status" value="1"/>
</dbReference>
<evidence type="ECO:0000256" key="4">
    <source>
        <dbReference type="ARBA" id="ARBA00022795"/>
    </source>
</evidence>
<evidence type="ECO:0000256" key="2">
    <source>
        <dbReference type="ARBA" id="ARBA00017823"/>
    </source>
</evidence>
<dbReference type="Proteomes" id="UP000295063">
    <property type="component" value="Unassembled WGS sequence"/>
</dbReference>
<dbReference type="InterPro" id="IPR035890">
    <property type="entry name" value="Anti-sigma-28_factor_FlgM_sf"/>
</dbReference>
<evidence type="ECO:0000256" key="5">
    <source>
        <dbReference type="ARBA" id="ARBA00023015"/>
    </source>
</evidence>
<comment type="caution">
    <text evidence="8">The sequence shown here is derived from an EMBL/GenBank/DDBJ whole genome shotgun (WGS) entry which is preliminary data.</text>
</comment>
<evidence type="ECO:0000256" key="1">
    <source>
        <dbReference type="ARBA" id="ARBA00005322"/>
    </source>
</evidence>
<name>A0A4R1PVA4_9FIRM</name>
<reference evidence="8 9" key="1">
    <citation type="submission" date="2019-03" db="EMBL/GenBank/DDBJ databases">
        <title>Genomic Encyclopedia of Type Strains, Phase IV (KMG-IV): sequencing the most valuable type-strain genomes for metagenomic binning, comparative biology and taxonomic classification.</title>
        <authorList>
            <person name="Goeker M."/>
        </authorList>
    </citation>
    <scope>NUCLEOTIDE SEQUENCE [LARGE SCALE GENOMIC DNA]</scope>
    <source>
        <strain evidence="8 9">DSM 15969</strain>
    </source>
</reference>
<dbReference type="Pfam" id="PF04316">
    <property type="entry name" value="FlgM"/>
    <property type="match status" value="1"/>
</dbReference>
<accession>A0A4R1PVA4</accession>
<evidence type="ECO:0000256" key="6">
    <source>
        <dbReference type="ARBA" id="ARBA00023163"/>
    </source>
</evidence>
<comment type="similarity">
    <text evidence="1">Belongs to the FlgM family.</text>
</comment>
<dbReference type="EMBL" id="SLUI01000009">
    <property type="protein sequence ID" value="TCL36110.1"/>
    <property type="molecule type" value="Genomic_DNA"/>
</dbReference>
<dbReference type="GO" id="GO:0045892">
    <property type="term" value="P:negative regulation of DNA-templated transcription"/>
    <property type="evidence" value="ECO:0007669"/>
    <property type="project" value="InterPro"/>
</dbReference>
<evidence type="ECO:0000313" key="9">
    <source>
        <dbReference type="Proteomes" id="UP000295063"/>
    </source>
</evidence>
<keyword evidence="4" id="KW-1005">Bacterial flagellum biogenesis</keyword>
<dbReference type="InterPro" id="IPR007412">
    <property type="entry name" value="FlgM"/>
</dbReference>
<feature type="domain" description="Anti-sigma-28 factor FlgM C-terminal" evidence="7">
    <location>
        <begin position="60"/>
        <end position="113"/>
    </location>
</feature>